<accession>A0ABX4MPW6</accession>
<evidence type="ECO:0000313" key="2">
    <source>
        <dbReference type="Proteomes" id="UP000231702"/>
    </source>
</evidence>
<keyword evidence="2" id="KW-1185">Reference proteome</keyword>
<name>A0ABX4MPW6_9RHOB</name>
<organism evidence="1 2">
    <name type="scientific">Pseudooceanicola antarcticus</name>
    <dbReference type="NCBI Taxonomy" id="1247613"/>
    <lineage>
        <taxon>Bacteria</taxon>
        <taxon>Pseudomonadati</taxon>
        <taxon>Pseudomonadota</taxon>
        <taxon>Alphaproteobacteria</taxon>
        <taxon>Rhodobacterales</taxon>
        <taxon>Paracoccaceae</taxon>
        <taxon>Pseudooceanicola</taxon>
    </lineage>
</organism>
<comment type="caution">
    <text evidence="1">The sequence shown here is derived from an EMBL/GenBank/DDBJ whole genome shotgun (WGS) entry which is preliminary data.</text>
</comment>
<dbReference type="Proteomes" id="UP000231702">
    <property type="component" value="Unassembled WGS sequence"/>
</dbReference>
<gene>
    <name evidence="1" type="ORF">CVM39_07830</name>
</gene>
<dbReference type="EMBL" id="PGTD01000015">
    <property type="protein sequence ID" value="PJE29803.1"/>
    <property type="molecule type" value="Genomic_DNA"/>
</dbReference>
<proteinExistence type="predicted"/>
<sequence>MEPHRESSCLSTMQDASGGSIWGLVMQQVVKSGRPTFAMESVHALLAEVGRSNWHCLSVITRLKILRGGLRRRRGQSPHPG</sequence>
<protein>
    <submittedName>
        <fullName evidence="1">Uncharacterized protein</fullName>
    </submittedName>
</protein>
<evidence type="ECO:0000313" key="1">
    <source>
        <dbReference type="EMBL" id="PJE29803.1"/>
    </source>
</evidence>
<reference evidence="1 2" key="1">
    <citation type="journal article" date="2018" name="Int. J. Syst. Evol. Microbiol.">
        <title>Pseudooceanicola lipolyticus sp. nov., a marine alphaproteobacterium, reclassification of Oceanicola flagellatus as Pseudooceanicola flagellatus comb. nov. and emended description of the genus Pseudooceanicola.</title>
        <authorList>
            <person name="Huang M.-M."/>
            <person name="Guo L.-L."/>
            <person name="Wu Y.-H."/>
            <person name="Lai Q.-L."/>
            <person name="Shao Z.-Z."/>
            <person name="Wang C.-S."/>
            <person name="Wu M."/>
            <person name="Xu X.-W."/>
        </authorList>
    </citation>
    <scope>NUCLEOTIDE SEQUENCE [LARGE SCALE GENOMIC DNA]</scope>
    <source>
        <strain evidence="1 2">Ar-45</strain>
    </source>
</reference>